<evidence type="ECO:0000313" key="2">
    <source>
        <dbReference type="EMBL" id="GAJ15628.1"/>
    </source>
</evidence>
<feature type="transmembrane region" description="Helical" evidence="1">
    <location>
        <begin position="7"/>
        <end position="22"/>
    </location>
</feature>
<keyword evidence="1" id="KW-0812">Transmembrane</keyword>
<keyword evidence="1" id="KW-1133">Transmembrane helix</keyword>
<feature type="transmembrane region" description="Helical" evidence="1">
    <location>
        <begin position="28"/>
        <end position="47"/>
    </location>
</feature>
<comment type="caution">
    <text evidence="2">The sequence shown here is derived from an EMBL/GenBank/DDBJ whole genome shotgun (WGS) entry which is preliminary data.</text>
</comment>
<keyword evidence="1" id="KW-0472">Membrane</keyword>
<sequence length="52" mass="5751">MKTSKTLKTILAILFAVVMVGITASNEWIILATAIAMIFVAIINFLLQKKKE</sequence>
<gene>
    <name evidence="2" type="ORF">S12H4_46376</name>
</gene>
<accession>X1UDM8</accession>
<organism evidence="2">
    <name type="scientific">marine sediment metagenome</name>
    <dbReference type="NCBI Taxonomy" id="412755"/>
    <lineage>
        <taxon>unclassified sequences</taxon>
        <taxon>metagenomes</taxon>
        <taxon>ecological metagenomes</taxon>
    </lineage>
</organism>
<name>X1UDM8_9ZZZZ</name>
<protein>
    <submittedName>
        <fullName evidence="2">Uncharacterized protein</fullName>
    </submittedName>
</protein>
<dbReference type="AlphaFoldDB" id="X1UDM8"/>
<reference evidence="2" key="1">
    <citation type="journal article" date="2014" name="Front. Microbiol.">
        <title>High frequency of phylogenetically diverse reductive dehalogenase-homologous genes in deep subseafloor sedimentary metagenomes.</title>
        <authorList>
            <person name="Kawai M."/>
            <person name="Futagami T."/>
            <person name="Toyoda A."/>
            <person name="Takaki Y."/>
            <person name="Nishi S."/>
            <person name="Hori S."/>
            <person name="Arai W."/>
            <person name="Tsubouchi T."/>
            <person name="Morono Y."/>
            <person name="Uchiyama I."/>
            <person name="Ito T."/>
            <person name="Fujiyama A."/>
            <person name="Inagaki F."/>
            <person name="Takami H."/>
        </authorList>
    </citation>
    <scope>NUCLEOTIDE SEQUENCE</scope>
    <source>
        <strain evidence="2">Expedition CK06-06</strain>
    </source>
</reference>
<evidence type="ECO:0000256" key="1">
    <source>
        <dbReference type="SAM" id="Phobius"/>
    </source>
</evidence>
<proteinExistence type="predicted"/>
<dbReference type="EMBL" id="BARW01028769">
    <property type="protein sequence ID" value="GAJ15628.1"/>
    <property type="molecule type" value="Genomic_DNA"/>
</dbReference>